<dbReference type="PANTHER" id="PTHR30627:SF24">
    <property type="entry name" value="PENICILLIN-BINDING PROTEIN 4B"/>
    <property type="match status" value="1"/>
</dbReference>
<dbReference type="Pfam" id="PF00905">
    <property type="entry name" value="Transpeptidase"/>
    <property type="match status" value="1"/>
</dbReference>
<dbReference type="InterPro" id="IPR050515">
    <property type="entry name" value="Beta-lactam/transpept"/>
</dbReference>
<protein>
    <submittedName>
        <fullName evidence="3">Penicillin-binding transpeptidase domain-containing protein</fullName>
    </submittedName>
</protein>
<reference evidence="4" key="1">
    <citation type="journal article" date="2019" name="Int. J. Syst. Evol. Microbiol.">
        <title>The Global Catalogue of Microorganisms (GCM) 10K type strain sequencing project: providing services to taxonomists for standard genome sequencing and annotation.</title>
        <authorList>
            <consortium name="The Broad Institute Genomics Platform"/>
            <consortium name="The Broad Institute Genome Sequencing Center for Infectious Disease"/>
            <person name="Wu L."/>
            <person name="Ma J."/>
        </authorList>
    </citation>
    <scope>NUCLEOTIDE SEQUENCE [LARGE SCALE GENOMIC DNA]</scope>
    <source>
        <strain evidence="4">CGMCC 1.15399</strain>
    </source>
</reference>
<dbReference type="RefSeq" id="WP_219530327.1">
    <property type="nucleotide sequence ID" value="NZ_JAHKRM010000008.1"/>
</dbReference>
<feature type="domain" description="NTF2-like N-terminal transpeptidase" evidence="2">
    <location>
        <begin position="11"/>
        <end position="118"/>
    </location>
</feature>
<organism evidence="3 4">
    <name type="scientific">Nonomuraea guangzhouensis</name>
    <dbReference type="NCBI Taxonomy" id="1291555"/>
    <lineage>
        <taxon>Bacteria</taxon>
        <taxon>Bacillati</taxon>
        <taxon>Actinomycetota</taxon>
        <taxon>Actinomycetes</taxon>
        <taxon>Streptosporangiales</taxon>
        <taxon>Streptosporangiaceae</taxon>
        <taxon>Nonomuraea</taxon>
    </lineage>
</organism>
<evidence type="ECO:0000259" key="1">
    <source>
        <dbReference type="Pfam" id="PF00905"/>
    </source>
</evidence>
<keyword evidence="4" id="KW-1185">Reference proteome</keyword>
<evidence type="ECO:0000313" key="3">
    <source>
        <dbReference type="EMBL" id="MFD1536655.1"/>
    </source>
</evidence>
<evidence type="ECO:0000313" key="4">
    <source>
        <dbReference type="Proteomes" id="UP001597097"/>
    </source>
</evidence>
<feature type="domain" description="Penicillin-binding protein transpeptidase" evidence="1">
    <location>
        <begin position="213"/>
        <end position="483"/>
    </location>
</feature>
<comment type="caution">
    <text evidence="3">The sequence shown here is derived from an EMBL/GenBank/DDBJ whole genome shotgun (WGS) entry which is preliminary data.</text>
</comment>
<sequence length="488" mass="51649">MVASTRVKGSAAQTSAAYFAAWKRGDLQGMATLVYQPPVDFITRHRSFSEDLHVENIQLRPGAVKSTGETSAEVPFSGSRTLSEFGAWPFSSTLRLAVRDRTWKVLWAPETLDPLLKDGGTVRLTEFDGPAVQLVTSEGEKIPNDSYAESYLAELKPEFDEVGQGWALESALPGQQTRRLMTVEPKVSLERTTLSRSVQAAAARALDGVRDASIVAIRPSTGEVLAVADRLENNYSAFRDFFPPGSTFKTITAAALLEAGLDPAAEVDCPGKYTIPNSRSIKNAGEQGHGTVTFADAFAYSCNTTFVREAVSRLSADDLVETAAKWGFNGAELDTGLGGYCGRMDPPDSVDELAVDSFGQGSVEATPLCMAMVAAAVESGSLRVPRILSKDAVEQIDGPPAEPVELDEGTVAALRDMMAAVVDHGTAADAGLPAGVSGKTGTAEAGGTREHGWFIGYRDDLAFSVFVRGGGSGRSAALPVAARFLNGL</sequence>
<evidence type="ECO:0000259" key="2">
    <source>
        <dbReference type="Pfam" id="PF05223"/>
    </source>
</evidence>
<dbReference type="EMBL" id="JBHUCM010000005">
    <property type="protein sequence ID" value="MFD1536655.1"/>
    <property type="molecule type" value="Genomic_DNA"/>
</dbReference>
<dbReference type="PANTHER" id="PTHR30627">
    <property type="entry name" value="PEPTIDOGLYCAN D,D-TRANSPEPTIDASE"/>
    <property type="match status" value="1"/>
</dbReference>
<dbReference type="Pfam" id="PF05223">
    <property type="entry name" value="MecA_N"/>
    <property type="match status" value="1"/>
</dbReference>
<dbReference type="InterPro" id="IPR007887">
    <property type="entry name" value="MecA_N"/>
</dbReference>
<proteinExistence type="predicted"/>
<dbReference type="InterPro" id="IPR001460">
    <property type="entry name" value="PCN-bd_Tpept"/>
</dbReference>
<name>A0ABW4G2Q2_9ACTN</name>
<dbReference type="Proteomes" id="UP001597097">
    <property type="component" value="Unassembled WGS sequence"/>
</dbReference>
<gene>
    <name evidence="3" type="ORF">ACFSJ0_06400</name>
</gene>
<accession>A0ABW4G2Q2</accession>